<dbReference type="EMBL" id="AACS02000007">
    <property type="protein sequence ID" value="EAU81168.1"/>
    <property type="molecule type" value="Genomic_DNA"/>
</dbReference>
<dbReference type="InParanoid" id="A8PDU4"/>
<protein>
    <submittedName>
        <fullName evidence="2">Uncharacterized protein</fullName>
    </submittedName>
</protein>
<feature type="compositionally biased region" description="Gly residues" evidence="1">
    <location>
        <begin position="300"/>
        <end position="314"/>
    </location>
</feature>
<feature type="compositionally biased region" description="Polar residues" evidence="1">
    <location>
        <begin position="124"/>
        <end position="133"/>
    </location>
</feature>
<evidence type="ECO:0000313" key="2">
    <source>
        <dbReference type="EMBL" id="EAU81168.1"/>
    </source>
</evidence>
<feature type="region of interest" description="Disordered" evidence="1">
    <location>
        <begin position="808"/>
        <end position="828"/>
    </location>
</feature>
<accession>A8PDU4</accession>
<evidence type="ECO:0000313" key="3">
    <source>
        <dbReference type="Proteomes" id="UP000001861"/>
    </source>
</evidence>
<sequence length="828" mass="90477">MSTETARFLELSNASRRLIWEIYASRNRSPREALLILLEHSRIVKDLRKSLGLDAKTLDRPIKLLFSEIAKNHATYLDKDVKSKPHIILDTGFLSRLPPLPPDFQPPDDILDDVNAAGAMKGKTSANTKNGTSTRGGEGEGEGKRRGVRSARQGGVGEEEEEEEEARGNDGEGGMGVQGDVLMDDAEEGYIWEGDERGGDPLDGDEGVGGTGRGKDGEGEGEDDEEGDGRKMKDSGQGGGALRKRDNTHMSPQAKRTKKKKVDFDNSATRPSPPPQDVDSMPGGGVTRRTTRRQAAKAGSKGGVKSGMKGGGKAVKGDGKPAEGSKGPVVAEPEDEIDETQCPPPEPGKGFDVTDQPCSLCIAAEQRVCWRPAVGSCHRCRLKKQKCTFSKKANPKAPPPRATSSTGASSSGSVLLPSGQSQWALYSLPSGLPAGTIVGSSEFARRQDVDLLSSATQDLQADVYSMRGQLHDQAEKAAEKMDKVTVRLGEVEEECEKVHVDVVKVAVEVEDIRAQFEEIRGHVPDGSTDMEKVLEDLAAMDERIKQQERQFGLFKQRFGGRLAQEVEERVATFGERQDGKWIPRFELVDERLAEIDRRLRELEEGPKLEQRLGHVISREVSSRFQESERRLEGSFKRALEQESQHLADRQVDPADVAKEVSQSLERHWPALLTPILSTTLTTHLRERIGDIDANIARVGEELEGRLRAIVQEEISRNSQDIIREAVNAAMRNLTVHVPSSTDIRLPPYPTFIDPDLFEQAYEPLILPSGGADQGTSISTFQLQDPEGVFQAGIQESVLTAVPDGVSSVRARRRASAGTIQSDGEEESD</sequence>
<dbReference type="RefSeq" id="XP_001840669.1">
    <property type="nucleotide sequence ID" value="XM_001840617.1"/>
</dbReference>
<dbReference type="eggNOG" id="ENOG502SD1Y">
    <property type="taxonomic scope" value="Eukaryota"/>
</dbReference>
<feature type="compositionally biased region" description="Low complexity" evidence="1">
    <location>
        <begin position="402"/>
        <end position="413"/>
    </location>
</feature>
<reference evidence="2 3" key="1">
    <citation type="journal article" date="2010" name="Proc. Natl. Acad. Sci. U.S.A.">
        <title>Insights into evolution of multicellular fungi from the assembled chromosomes of the mushroom Coprinopsis cinerea (Coprinus cinereus).</title>
        <authorList>
            <person name="Stajich J.E."/>
            <person name="Wilke S.K."/>
            <person name="Ahren D."/>
            <person name="Au C.H."/>
            <person name="Birren B.W."/>
            <person name="Borodovsky M."/>
            <person name="Burns C."/>
            <person name="Canback B."/>
            <person name="Casselton L.A."/>
            <person name="Cheng C.K."/>
            <person name="Deng J."/>
            <person name="Dietrich F.S."/>
            <person name="Fargo D.C."/>
            <person name="Farman M.L."/>
            <person name="Gathman A.C."/>
            <person name="Goldberg J."/>
            <person name="Guigo R."/>
            <person name="Hoegger P.J."/>
            <person name="Hooker J.B."/>
            <person name="Huggins A."/>
            <person name="James T.Y."/>
            <person name="Kamada T."/>
            <person name="Kilaru S."/>
            <person name="Kodira C."/>
            <person name="Kues U."/>
            <person name="Kupfer D."/>
            <person name="Kwan H.S."/>
            <person name="Lomsadze A."/>
            <person name="Li W."/>
            <person name="Lilly W.W."/>
            <person name="Ma L.J."/>
            <person name="Mackey A.J."/>
            <person name="Manning G."/>
            <person name="Martin F."/>
            <person name="Muraguchi H."/>
            <person name="Natvig D.O."/>
            <person name="Palmerini H."/>
            <person name="Ramesh M.A."/>
            <person name="Rehmeyer C.J."/>
            <person name="Roe B.A."/>
            <person name="Shenoy N."/>
            <person name="Stanke M."/>
            <person name="Ter-Hovhannisyan V."/>
            <person name="Tunlid A."/>
            <person name="Velagapudi R."/>
            <person name="Vision T.J."/>
            <person name="Zeng Q."/>
            <person name="Zolan M.E."/>
            <person name="Pukkila P.J."/>
        </authorList>
    </citation>
    <scope>NUCLEOTIDE SEQUENCE [LARGE SCALE GENOMIC DNA]</scope>
    <source>
        <strain evidence="3">Okayama-7 / 130 / ATCC MYA-4618 / FGSC 9003</strain>
    </source>
</reference>
<name>A8PDU4_COPC7</name>
<gene>
    <name evidence="2" type="ORF">CC1G_10455</name>
</gene>
<dbReference type="AlphaFoldDB" id="A8PDU4"/>
<dbReference type="GeneID" id="6017321"/>
<organism evidence="2 3">
    <name type="scientific">Coprinopsis cinerea (strain Okayama-7 / 130 / ATCC MYA-4618 / FGSC 9003)</name>
    <name type="common">Inky cap fungus</name>
    <name type="synonym">Hormographiella aspergillata</name>
    <dbReference type="NCBI Taxonomy" id="240176"/>
    <lineage>
        <taxon>Eukaryota</taxon>
        <taxon>Fungi</taxon>
        <taxon>Dikarya</taxon>
        <taxon>Basidiomycota</taxon>
        <taxon>Agaricomycotina</taxon>
        <taxon>Agaricomycetes</taxon>
        <taxon>Agaricomycetidae</taxon>
        <taxon>Agaricales</taxon>
        <taxon>Agaricineae</taxon>
        <taxon>Psathyrellaceae</taxon>
        <taxon>Coprinopsis</taxon>
    </lineage>
</organism>
<evidence type="ECO:0000256" key="1">
    <source>
        <dbReference type="SAM" id="MobiDB-lite"/>
    </source>
</evidence>
<keyword evidence="3" id="KW-1185">Reference proteome</keyword>
<proteinExistence type="predicted"/>
<comment type="caution">
    <text evidence="2">The sequence shown here is derived from an EMBL/GenBank/DDBJ whole genome shotgun (WGS) entry which is preliminary data.</text>
</comment>
<dbReference type="Proteomes" id="UP000001861">
    <property type="component" value="Unassembled WGS sequence"/>
</dbReference>
<dbReference type="VEuPathDB" id="FungiDB:CC1G_10455"/>
<dbReference type="KEGG" id="cci:CC1G_10455"/>
<feature type="region of interest" description="Disordered" evidence="1">
    <location>
        <begin position="120"/>
        <end position="179"/>
    </location>
</feature>
<feature type="region of interest" description="Disordered" evidence="1">
    <location>
        <begin position="192"/>
        <end position="348"/>
    </location>
</feature>
<feature type="region of interest" description="Disordered" evidence="1">
    <location>
        <begin position="390"/>
        <end position="414"/>
    </location>
</feature>